<accession>A0A1I8BP58</accession>
<evidence type="ECO:0000256" key="1">
    <source>
        <dbReference type="SAM" id="MobiDB-lite"/>
    </source>
</evidence>
<protein>
    <submittedName>
        <fullName evidence="4">Reverse transcriptase domain-containing protein</fullName>
    </submittedName>
</protein>
<feature type="compositionally biased region" description="Low complexity" evidence="1">
    <location>
        <begin position="11"/>
        <end position="21"/>
    </location>
</feature>
<dbReference type="CDD" id="cd01650">
    <property type="entry name" value="RT_nLTR_like"/>
    <property type="match status" value="1"/>
</dbReference>
<sequence>MPKRQQPMTTSYSSLSSSDPMSNFEKRQRLINDIQELSIPAMDPSVPPWAQILIKQMSGILKLASELLSDNSHKNSDNNDTYDEYKRQCTVVAERLPEAKEGKPTERARADLSTVCDMLDICEVEQLPVAVYRIGPKHSKTSTLPKLLKIEFSNRHAARQFLYNKSKLKSQLLFKNVRLRPSLTPEQLASRKRLQTQCSLAREQAKKEGKDHDYVVYADMVVLRNEIPNNREKHKTQTISQKFSYISSFLKTKHRKITSILDENKHLVYSDNRIAQMLSTKFSSVFNINCLDNSDLSSKTTELSCQSVIITEHQIFDLLSKLPEKNNTSYDSIPCIFLKKCAKSLYYPLYYIFSNSLMTSTLPETWKQSIIIPIPKTSKTPKVDEFRPVSLLCSITKVIEQIIAKHMSIYAEQNGILPDCQHGFRPNKSVTTQLIEFQDDISFALDNKNIINIVYFDLAKAFDSISHERLLIKLKLIGIESSLLKWISNYLYNRKSVVKIGNEFSKQFSITSGVPQGSILGPLLFNIYISDMPKLCDTPNIKI</sequence>
<dbReference type="PANTHER" id="PTHR19446">
    <property type="entry name" value="REVERSE TRANSCRIPTASES"/>
    <property type="match status" value="1"/>
</dbReference>
<keyword evidence="3" id="KW-1185">Reference proteome</keyword>
<feature type="compositionally biased region" description="Polar residues" evidence="1">
    <location>
        <begin position="1"/>
        <end position="10"/>
    </location>
</feature>
<dbReference type="OMA" id="YDSIPCI"/>
<evidence type="ECO:0000313" key="3">
    <source>
        <dbReference type="Proteomes" id="UP000095281"/>
    </source>
</evidence>
<dbReference type="AlphaFoldDB" id="A0A1I8BP58"/>
<proteinExistence type="predicted"/>
<dbReference type="Pfam" id="PF00078">
    <property type="entry name" value="RVT_1"/>
    <property type="match status" value="1"/>
</dbReference>
<dbReference type="PROSITE" id="PS50878">
    <property type="entry name" value="RT_POL"/>
    <property type="match status" value="1"/>
</dbReference>
<feature type="domain" description="Reverse transcriptase" evidence="2">
    <location>
        <begin position="355"/>
        <end position="543"/>
    </location>
</feature>
<reference evidence="4" key="1">
    <citation type="submission" date="2016-11" db="UniProtKB">
        <authorList>
            <consortium name="WormBaseParasite"/>
        </authorList>
    </citation>
    <scope>IDENTIFICATION</scope>
</reference>
<dbReference type="SUPFAM" id="SSF56672">
    <property type="entry name" value="DNA/RNA polymerases"/>
    <property type="match status" value="1"/>
</dbReference>
<organism evidence="3 4">
    <name type="scientific">Meloidogyne hapla</name>
    <name type="common">Root-knot nematode worm</name>
    <dbReference type="NCBI Taxonomy" id="6305"/>
    <lineage>
        <taxon>Eukaryota</taxon>
        <taxon>Metazoa</taxon>
        <taxon>Ecdysozoa</taxon>
        <taxon>Nematoda</taxon>
        <taxon>Chromadorea</taxon>
        <taxon>Rhabditida</taxon>
        <taxon>Tylenchina</taxon>
        <taxon>Tylenchomorpha</taxon>
        <taxon>Tylenchoidea</taxon>
        <taxon>Meloidogynidae</taxon>
        <taxon>Meloidogyninae</taxon>
        <taxon>Meloidogyne</taxon>
    </lineage>
</organism>
<feature type="region of interest" description="Disordered" evidence="1">
    <location>
        <begin position="1"/>
        <end position="21"/>
    </location>
</feature>
<evidence type="ECO:0000313" key="4">
    <source>
        <dbReference type="WBParaSite" id="MhA1_Contig366.frz3.gene1"/>
    </source>
</evidence>
<name>A0A1I8BP58_MELHA</name>
<dbReference type="InterPro" id="IPR043502">
    <property type="entry name" value="DNA/RNA_pol_sf"/>
</dbReference>
<dbReference type="WBParaSite" id="MhA1_Contig366.frz3.gene1">
    <property type="protein sequence ID" value="MhA1_Contig366.frz3.gene1"/>
    <property type="gene ID" value="MhA1_Contig366.frz3.gene1"/>
</dbReference>
<dbReference type="Proteomes" id="UP000095281">
    <property type="component" value="Unplaced"/>
</dbReference>
<evidence type="ECO:0000259" key="2">
    <source>
        <dbReference type="PROSITE" id="PS50878"/>
    </source>
</evidence>
<dbReference type="InterPro" id="IPR000477">
    <property type="entry name" value="RT_dom"/>
</dbReference>